<reference evidence="2" key="1">
    <citation type="journal article" date="2015" name="Nature">
        <title>Complex archaea that bridge the gap between prokaryotes and eukaryotes.</title>
        <authorList>
            <person name="Spang A."/>
            <person name="Saw J.H."/>
            <person name="Jorgensen S.L."/>
            <person name="Zaremba-Niedzwiedzka K."/>
            <person name="Martijn J."/>
            <person name="Lind A.E."/>
            <person name="van Eijk R."/>
            <person name="Schleper C."/>
            <person name="Guy L."/>
            <person name="Ettema T.J."/>
        </authorList>
    </citation>
    <scope>NUCLEOTIDE SEQUENCE</scope>
</reference>
<feature type="non-terminal residue" evidence="2">
    <location>
        <position position="42"/>
    </location>
</feature>
<accession>A0A0F9LY26</accession>
<dbReference type="EMBL" id="LAZR01005422">
    <property type="protein sequence ID" value="KKN00060.1"/>
    <property type="molecule type" value="Genomic_DNA"/>
</dbReference>
<evidence type="ECO:0000313" key="2">
    <source>
        <dbReference type="EMBL" id="KKN00060.1"/>
    </source>
</evidence>
<proteinExistence type="predicted"/>
<protein>
    <submittedName>
        <fullName evidence="2">Uncharacterized protein</fullName>
    </submittedName>
</protein>
<name>A0A0F9LY26_9ZZZZ</name>
<dbReference type="AlphaFoldDB" id="A0A0F9LY26"/>
<organism evidence="2">
    <name type="scientific">marine sediment metagenome</name>
    <dbReference type="NCBI Taxonomy" id="412755"/>
    <lineage>
        <taxon>unclassified sequences</taxon>
        <taxon>metagenomes</taxon>
        <taxon>ecological metagenomes</taxon>
    </lineage>
</organism>
<comment type="caution">
    <text evidence="2">The sequence shown here is derived from an EMBL/GenBank/DDBJ whole genome shotgun (WGS) entry which is preliminary data.</text>
</comment>
<gene>
    <name evidence="2" type="ORF">LCGC14_1141660</name>
</gene>
<feature type="region of interest" description="Disordered" evidence="1">
    <location>
        <begin position="1"/>
        <end position="24"/>
    </location>
</feature>
<sequence length="42" mass="5103">MEQRFRAISESQNRPQIPVKEQEKRSEMFATKVFNADRMLQF</sequence>
<evidence type="ECO:0000256" key="1">
    <source>
        <dbReference type="SAM" id="MobiDB-lite"/>
    </source>
</evidence>